<protein>
    <submittedName>
        <fullName evidence="1">Uncharacterized protein</fullName>
    </submittedName>
</protein>
<dbReference type="PANTHER" id="PTHR21301:SF12">
    <property type="match status" value="1"/>
</dbReference>
<proteinExistence type="predicted"/>
<dbReference type="EMBL" id="CM004474">
    <property type="protein sequence ID" value="OCT80060.1"/>
    <property type="molecule type" value="Genomic_DNA"/>
</dbReference>
<accession>A0A974HJE9</accession>
<name>A0A974HJE9_XENLA</name>
<evidence type="ECO:0000313" key="2">
    <source>
        <dbReference type="Proteomes" id="UP000694892"/>
    </source>
</evidence>
<gene>
    <name evidence="1" type="ORF">XELAEV_18026881mg</name>
</gene>
<sequence length="228" mass="25698">MDANGQIVSLYTSKPQDKGLRYPEEALLETNLSHEKNYFILDYLTYVLGMNYFRFEDEYFWQRQGTSMGAAVAPLFANIFVLFLRSTFGHNIIKYVRGLNHPTQGHAIKVKGFFTCETTNVFYLINSPCGKAYVGQTKLSTATEKDRACRHGRGYLMPRHVRVLLSAALLPTLLYIHTPPLEKKKGIQISIFQTSVFPSLTSFPSLTGSLTPQVAHSTVPPPPYSTHN</sequence>
<reference evidence="2" key="1">
    <citation type="journal article" date="2016" name="Nature">
        <title>Genome evolution in the allotetraploid frog Xenopus laevis.</title>
        <authorList>
            <person name="Session A.M."/>
            <person name="Uno Y."/>
            <person name="Kwon T."/>
            <person name="Chapman J.A."/>
            <person name="Toyoda A."/>
            <person name="Takahashi S."/>
            <person name="Fukui A."/>
            <person name="Hikosaka A."/>
            <person name="Suzuki A."/>
            <person name="Kondo M."/>
            <person name="van Heeringen S.J."/>
            <person name="Quigley I."/>
            <person name="Heinz S."/>
            <person name="Ogino H."/>
            <person name="Ochi H."/>
            <person name="Hellsten U."/>
            <person name="Lyons J.B."/>
            <person name="Simakov O."/>
            <person name="Putnam N."/>
            <person name="Stites J."/>
            <person name="Kuroki Y."/>
            <person name="Tanaka T."/>
            <person name="Michiue T."/>
            <person name="Watanabe M."/>
            <person name="Bogdanovic O."/>
            <person name="Lister R."/>
            <person name="Georgiou G."/>
            <person name="Paranjpe S.S."/>
            <person name="van Kruijsbergen I."/>
            <person name="Shu S."/>
            <person name="Carlson J."/>
            <person name="Kinoshita T."/>
            <person name="Ohta Y."/>
            <person name="Mawaribuchi S."/>
            <person name="Jenkins J."/>
            <person name="Grimwood J."/>
            <person name="Schmutz J."/>
            <person name="Mitros T."/>
            <person name="Mozaffari S.V."/>
            <person name="Suzuki Y."/>
            <person name="Haramoto Y."/>
            <person name="Yamamoto T.S."/>
            <person name="Takagi C."/>
            <person name="Heald R."/>
            <person name="Miller K."/>
            <person name="Haudenschild C."/>
            <person name="Kitzman J."/>
            <person name="Nakayama T."/>
            <person name="Izutsu Y."/>
            <person name="Robert J."/>
            <person name="Fortriede J."/>
            <person name="Burns K."/>
            <person name="Lotay V."/>
            <person name="Karimi K."/>
            <person name="Yasuoka Y."/>
            <person name="Dichmann D.S."/>
            <person name="Flajnik M.F."/>
            <person name="Houston D.W."/>
            <person name="Shendure J."/>
            <person name="DuPasquier L."/>
            <person name="Vize P.D."/>
            <person name="Zorn A.M."/>
            <person name="Ito M."/>
            <person name="Marcotte E.M."/>
            <person name="Wallingford J.B."/>
            <person name="Ito Y."/>
            <person name="Asashima M."/>
            <person name="Ueno N."/>
            <person name="Matsuda Y."/>
            <person name="Veenstra G.J."/>
            <person name="Fujiyama A."/>
            <person name="Harland R.M."/>
            <person name="Taira M."/>
            <person name="Rokhsar D.S."/>
        </authorList>
    </citation>
    <scope>NUCLEOTIDE SEQUENCE [LARGE SCALE GENOMIC DNA]</scope>
    <source>
        <strain evidence="2">J</strain>
    </source>
</reference>
<dbReference type="AlphaFoldDB" id="A0A974HJE9"/>
<dbReference type="Proteomes" id="UP000694892">
    <property type="component" value="Chromosome 5L"/>
</dbReference>
<dbReference type="PANTHER" id="PTHR21301">
    <property type="entry name" value="REVERSE TRANSCRIPTASE"/>
    <property type="match status" value="1"/>
</dbReference>
<evidence type="ECO:0000313" key="1">
    <source>
        <dbReference type="EMBL" id="OCT80060.1"/>
    </source>
</evidence>
<organism evidence="1 2">
    <name type="scientific">Xenopus laevis</name>
    <name type="common">African clawed frog</name>
    <dbReference type="NCBI Taxonomy" id="8355"/>
    <lineage>
        <taxon>Eukaryota</taxon>
        <taxon>Metazoa</taxon>
        <taxon>Chordata</taxon>
        <taxon>Craniata</taxon>
        <taxon>Vertebrata</taxon>
        <taxon>Euteleostomi</taxon>
        <taxon>Amphibia</taxon>
        <taxon>Batrachia</taxon>
        <taxon>Anura</taxon>
        <taxon>Pipoidea</taxon>
        <taxon>Pipidae</taxon>
        <taxon>Xenopodinae</taxon>
        <taxon>Xenopus</taxon>
        <taxon>Xenopus</taxon>
    </lineage>
</organism>